<evidence type="ECO:0000313" key="4">
    <source>
        <dbReference type="Proteomes" id="UP000242450"/>
    </source>
</evidence>
<dbReference type="EMBL" id="MKHE01000005">
    <property type="protein sequence ID" value="OWK15049.1"/>
    <property type="molecule type" value="Genomic_DNA"/>
</dbReference>
<reference evidence="3 4" key="1">
    <citation type="journal article" date="2018" name="Mol. Genet. Genomics">
        <title>The red deer Cervus elaphus genome CerEla1.0: sequencing, annotating, genes, and chromosomes.</title>
        <authorList>
            <person name="Bana N.A."/>
            <person name="Nyiri A."/>
            <person name="Nagy J."/>
            <person name="Frank K."/>
            <person name="Nagy T."/>
            <person name="Steger V."/>
            <person name="Schiller M."/>
            <person name="Lakatos P."/>
            <person name="Sugar L."/>
            <person name="Horn P."/>
            <person name="Barta E."/>
            <person name="Orosz L."/>
        </authorList>
    </citation>
    <scope>NUCLEOTIDE SEQUENCE [LARGE SCALE GENOMIC DNA]</scope>
    <source>
        <strain evidence="3">Hungarian</strain>
    </source>
</reference>
<feature type="compositionally biased region" description="Polar residues" evidence="1">
    <location>
        <begin position="235"/>
        <end position="247"/>
    </location>
</feature>
<dbReference type="AlphaFoldDB" id="A0A212D9W9"/>
<name>A0A212D9W9_CEREH</name>
<feature type="region of interest" description="Disordered" evidence="1">
    <location>
        <begin position="225"/>
        <end position="247"/>
    </location>
</feature>
<dbReference type="Proteomes" id="UP000242450">
    <property type="component" value="Chromosome 5"/>
</dbReference>
<comment type="caution">
    <text evidence="3">The sequence shown here is derived from an EMBL/GenBank/DDBJ whole genome shotgun (WGS) entry which is preliminary data.</text>
</comment>
<dbReference type="Pfam" id="PF15829">
    <property type="entry name" value="DUF4711"/>
    <property type="match status" value="1"/>
</dbReference>
<keyword evidence="2" id="KW-0812">Transmembrane</keyword>
<sequence length="282" mass="30518">CPEFQRERTQSILIFFPPPPELRDSSCQVGPLPNLFPKDVRSIRAELIREAQAEAKRPTFVQNQTVATLQCLGSGSKVKVNLVHSGKRQKVKHILKNLRVMTVPCRNTTAPASCHLTPAAKVQAGFLVTGKAFLPGVSQCKVYPVMGASSETYPSTTTSITPGKKGEKTTKIDGFSSPLNQDTDENLERRRKWSIVVKVLIAVTLFVSGIAITVVNVNKSESYASASGCGEGQGRKTSNLGQLNPSLTLSPKRKVLSVGQDAPSSSSPKKAVEITVVHQTYF</sequence>
<accession>A0A212D9W9</accession>
<keyword evidence="2" id="KW-0472">Membrane</keyword>
<feature type="transmembrane region" description="Helical" evidence="2">
    <location>
        <begin position="195"/>
        <end position="215"/>
    </location>
</feature>
<protein>
    <submittedName>
        <fullName evidence="3">Uncharacterized protein</fullName>
    </submittedName>
</protein>
<organism evidence="3 4">
    <name type="scientific">Cervus elaphus hippelaphus</name>
    <name type="common">European red deer</name>
    <dbReference type="NCBI Taxonomy" id="46360"/>
    <lineage>
        <taxon>Eukaryota</taxon>
        <taxon>Metazoa</taxon>
        <taxon>Chordata</taxon>
        <taxon>Craniata</taxon>
        <taxon>Vertebrata</taxon>
        <taxon>Euteleostomi</taxon>
        <taxon>Mammalia</taxon>
        <taxon>Eutheria</taxon>
        <taxon>Laurasiatheria</taxon>
        <taxon>Artiodactyla</taxon>
        <taxon>Ruminantia</taxon>
        <taxon>Pecora</taxon>
        <taxon>Cervidae</taxon>
        <taxon>Cervinae</taxon>
        <taxon>Cervus</taxon>
    </lineage>
</organism>
<dbReference type="InterPro" id="IPR031668">
    <property type="entry name" value="DUF4711"/>
</dbReference>
<evidence type="ECO:0000256" key="2">
    <source>
        <dbReference type="SAM" id="Phobius"/>
    </source>
</evidence>
<feature type="region of interest" description="Disordered" evidence="1">
    <location>
        <begin position="153"/>
        <end position="177"/>
    </location>
</feature>
<feature type="non-terminal residue" evidence="3">
    <location>
        <position position="1"/>
    </location>
</feature>
<evidence type="ECO:0000256" key="1">
    <source>
        <dbReference type="SAM" id="MobiDB-lite"/>
    </source>
</evidence>
<dbReference type="PANTHER" id="PTHR36870:SF1">
    <property type="entry name" value="CHROMOSOME 17 C17ORF78 HOMOLOG"/>
    <property type="match status" value="1"/>
</dbReference>
<evidence type="ECO:0000313" key="3">
    <source>
        <dbReference type="EMBL" id="OWK15049.1"/>
    </source>
</evidence>
<keyword evidence="2" id="KW-1133">Transmembrane helix</keyword>
<proteinExistence type="predicted"/>
<keyword evidence="4" id="KW-1185">Reference proteome</keyword>
<gene>
    <name evidence="3" type="ORF">Celaphus_00000673</name>
</gene>
<dbReference type="PANTHER" id="PTHR36870">
    <property type="entry name" value="C17ORF78 ISOFORM 2"/>
    <property type="match status" value="1"/>
</dbReference>
<dbReference type="OrthoDB" id="9118309at2759"/>